<evidence type="ECO:0000256" key="6">
    <source>
        <dbReference type="ARBA" id="ARBA00022840"/>
    </source>
</evidence>
<dbReference type="EC" id="2.7.1.24" evidence="8 9"/>
<proteinExistence type="inferred from homology"/>
<keyword evidence="7 8" id="KW-0173">Coenzyme A biosynthesis</keyword>
<comment type="caution">
    <text evidence="10">The sequence shown here is derived from an EMBL/GenBank/DDBJ whole genome shotgun (WGS) entry which is preliminary data.</text>
</comment>
<dbReference type="PANTHER" id="PTHR10695">
    <property type="entry name" value="DEPHOSPHO-COA KINASE-RELATED"/>
    <property type="match status" value="1"/>
</dbReference>
<evidence type="ECO:0000256" key="3">
    <source>
        <dbReference type="ARBA" id="ARBA00022679"/>
    </source>
</evidence>
<dbReference type="OrthoDB" id="9812943at2"/>
<comment type="catalytic activity">
    <reaction evidence="8">
        <text>3'-dephospho-CoA + ATP = ADP + CoA + H(+)</text>
        <dbReference type="Rhea" id="RHEA:18245"/>
        <dbReference type="ChEBI" id="CHEBI:15378"/>
        <dbReference type="ChEBI" id="CHEBI:30616"/>
        <dbReference type="ChEBI" id="CHEBI:57287"/>
        <dbReference type="ChEBI" id="CHEBI:57328"/>
        <dbReference type="ChEBI" id="CHEBI:456216"/>
        <dbReference type="EC" id="2.7.1.24"/>
    </reaction>
</comment>
<comment type="pathway">
    <text evidence="8">Cofactor biosynthesis; coenzyme A biosynthesis; CoA from (R)-pantothenate: step 5/5.</text>
</comment>
<dbReference type="Proteomes" id="UP000190037">
    <property type="component" value="Unassembled WGS sequence"/>
</dbReference>
<dbReference type="Gene3D" id="3.40.50.300">
    <property type="entry name" value="P-loop containing nucleotide triphosphate hydrolases"/>
    <property type="match status" value="1"/>
</dbReference>
<sequence length="199" mass="20540">MGSRGNVGLTGGIGAGKSEVARLLAELGAVVIDSDRIAREVVAPGTPGLAAVVAEFGESVLLPDGSLDRPGLGRIVFGAPERLAALNAIVHPLVGARAAELTAAAGEDAVLVNDVPLLVENDLAGRYDLVVVVDAAPETQLDRLVRLRGMPEADARARMAAQASRERRLAVADVVIDNDGPLAALEPQVHSLWERLTGA</sequence>
<evidence type="ECO:0000256" key="8">
    <source>
        <dbReference type="HAMAP-Rule" id="MF_00376"/>
    </source>
</evidence>
<dbReference type="InterPro" id="IPR001977">
    <property type="entry name" value="Depp_CoAkinase"/>
</dbReference>
<keyword evidence="6 8" id="KW-0067">ATP-binding</keyword>
<feature type="binding site" evidence="8">
    <location>
        <begin position="14"/>
        <end position="19"/>
    </location>
    <ligand>
        <name>ATP</name>
        <dbReference type="ChEBI" id="CHEBI:30616"/>
    </ligand>
</feature>
<protein>
    <recommendedName>
        <fullName evidence="8 9">Dephospho-CoA kinase</fullName>
        <ecNumber evidence="8 9">2.7.1.24</ecNumber>
    </recommendedName>
    <alternativeName>
        <fullName evidence="8">Dephosphocoenzyme A kinase</fullName>
    </alternativeName>
</protein>
<dbReference type="HAMAP" id="MF_00376">
    <property type="entry name" value="Dephospho_CoA_kinase"/>
    <property type="match status" value="1"/>
</dbReference>
<evidence type="ECO:0000256" key="9">
    <source>
        <dbReference type="NCBIfam" id="TIGR00152"/>
    </source>
</evidence>
<dbReference type="AlphaFoldDB" id="A0A1T3P335"/>
<keyword evidence="4 8" id="KW-0547">Nucleotide-binding</keyword>
<evidence type="ECO:0000256" key="4">
    <source>
        <dbReference type="ARBA" id="ARBA00022741"/>
    </source>
</evidence>
<reference evidence="10 11" key="1">
    <citation type="submission" date="2017-03" db="EMBL/GenBank/DDBJ databases">
        <title>Draft genome sequence of Streptomyces scabrisporus NF3, endophyte isolated from Amphipterygium adstringens.</title>
        <authorList>
            <person name="Vazquez M."/>
            <person name="Ceapa C.D."/>
            <person name="Rodriguez Luna D."/>
            <person name="Sanchez Esquivel S."/>
        </authorList>
    </citation>
    <scope>NUCLEOTIDE SEQUENCE [LARGE SCALE GENOMIC DNA]</scope>
    <source>
        <strain evidence="10 11">NF3</strain>
    </source>
</reference>
<comment type="function">
    <text evidence="8">Catalyzes the phosphorylation of the 3'-hydroxyl group of dephosphocoenzyme A to form coenzyme A.</text>
</comment>
<evidence type="ECO:0000313" key="11">
    <source>
        <dbReference type="Proteomes" id="UP000190037"/>
    </source>
</evidence>
<dbReference type="CDD" id="cd02022">
    <property type="entry name" value="DPCK"/>
    <property type="match status" value="1"/>
</dbReference>
<dbReference type="FunFam" id="3.40.50.300:FF:000991">
    <property type="entry name" value="Dephospho-CoA kinase"/>
    <property type="match status" value="1"/>
</dbReference>
<dbReference type="NCBIfam" id="NF002879">
    <property type="entry name" value="PRK03333.1"/>
    <property type="match status" value="1"/>
</dbReference>
<dbReference type="GO" id="GO:0005524">
    <property type="term" value="F:ATP binding"/>
    <property type="evidence" value="ECO:0007669"/>
    <property type="project" value="UniProtKB-UniRule"/>
</dbReference>
<dbReference type="RefSeq" id="WP_078977659.1">
    <property type="nucleotide sequence ID" value="NZ_MWQN01000001.1"/>
</dbReference>
<dbReference type="STRING" id="159449.B4N89_22650"/>
<gene>
    <name evidence="8" type="primary">coaE</name>
    <name evidence="10" type="ORF">B4N89_22650</name>
</gene>
<dbReference type="NCBIfam" id="TIGR00152">
    <property type="entry name" value="dephospho-CoA kinase"/>
    <property type="match status" value="1"/>
</dbReference>
<keyword evidence="11" id="KW-1185">Reference proteome</keyword>
<dbReference type="UniPathway" id="UPA00241">
    <property type="reaction ID" value="UER00356"/>
</dbReference>
<dbReference type="EMBL" id="MWQN01000001">
    <property type="protein sequence ID" value="OPC83365.1"/>
    <property type="molecule type" value="Genomic_DNA"/>
</dbReference>
<dbReference type="Pfam" id="PF01121">
    <property type="entry name" value="CoaE"/>
    <property type="match status" value="1"/>
</dbReference>
<dbReference type="GO" id="GO:0004140">
    <property type="term" value="F:dephospho-CoA kinase activity"/>
    <property type="evidence" value="ECO:0007669"/>
    <property type="project" value="UniProtKB-UniRule"/>
</dbReference>
<evidence type="ECO:0000256" key="7">
    <source>
        <dbReference type="ARBA" id="ARBA00022993"/>
    </source>
</evidence>
<keyword evidence="3 8" id="KW-0808">Transferase</keyword>
<dbReference type="GO" id="GO:0015937">
    <property type="term" value="P:coenzyme A biosynthetic process"/>
    <property type="evidence" value="ECO:0007669"/>
    <property type="project" value="UniProtKB-UniRule"/>
</dbReference>
<keyword evidence="2 8" id="KW-0963">Cytoplasm</keyword>
<comment type="subcellular location">
    <subcellularLocation>
        <location evidence="8">Cytoplasm</location>
    </subcellularLocation>
</comment>
<keyword evidence="5 8" id="KW-0418">Kinase</keyword>
<dbReference type="SUPFAM" id="SSF52540">
    <property type="entry name" value="P-loop containing nucleoside triphosphate hydrolases"/>
    <property type="match status" value="1"/>
</dbReference>
<organism evidence="10 11">
    <name type="scientific">Embleya scabrispora</name>
    <dbReference type="NCBI Taxonomy" id="159449"/>
    <lineage>
        <taxon>Bacteria</taxon>
        <taxon>Bacillati</taxon>
        <taxon>Actinomycetota</taxon>
        <taxon>Actinomycetes</taxon>
        <taxon>Kitasatosporales</taxon>
        <taxon>Streptomycetaceae</taxon>
        <taxon>Embleya</taxon>
    </lineage>
</organism>
<accession>A0A1T3P335</accession>
<evidence type="ECO:0000256" key="2">
    <source>
        <dbReference type="ARBA" id="ARBA00022490"/>
    </source>
</evidence>
<evidence type="ECO:0000256" key="1">
    <source>
        <dbReference type="ARBA" id="ARBA00009018"/>
    </source>
</evidence>
<name>A0A1T3P335_9ACTN</name>
<dbReference type="InterPro" id="IPR027417">
    <property type="entry name" value="P-loop_NTPase"/>
</dbReference>
<comment type="similarity">
    <text evidence="1 8">Belongs to the CoaE family.</text>
</comment>
<evidence type="ECO:0000256" key="5">
    <source>
        <dbReference type="ARBA" id="ARBA00022777"/>
    </source>
</evidence>
<dbReference type="PANTHER" id="PTHR10695:SF46">
    <property type="entry name" value="BIFUNCTIONAL COENZYME A SYNTHASE-RELATED"/>
    <property type="match status" value="1"/>
</dbReference>
<dbReference type="PROSITE" id="PS51219">
    <property type="entry name" value="DPCK"/>
    <property type="match status" value="1"/>
</dbReference>
<evidence type="ECO:0000313" key="10">
    <source>
        <dbReference type="EMBL" id="OPC83365.1"/>
    </source>
</evidence>
<dbReference type="eggNOG" id="COG0237">
    <property type="taxonomic scope" value="Bacteria"/>
</dbReference>
<dbReference type="GO" id="GO:0005737">
    <property type="term" value="C:cytoplasm"/>
    <property type="evidence" value="ECO:0007669"/>
    <property type="project" value="UniProtKB-SubCell"/>
</dbReference>